<feature type="region of interest" description="Disordered" evidence="1">
    <location>
        <begin position="1"/>
        <end position="32"/>
    </location>
</feature>
<dbReference type="EMBL" id="LR593886">
    <property type="protein sequence ID" value="VTR92752.1"/>
    <property type="molecule type" value="Genomic_DNA"/>
</dbReference>
<gene>
    <name evidence="2" type="ORF">SOIL9_49620</name>
</gene>
<proteinExistence type="predicted"/>
<name>A0A6P2D001_9BACT</name>
<dbReference type="AlphaFoldDB" id="A0A6P2D001"/>
<evidence type="ECO:0000313" key="3">
    <source>
        <dbReference type="Proteomes" id="UP000464178"/>
    </source>
</evidence>
<evidence type="ECO:0000313" key="2">
    <source>
        <dbReference type="EMBL" id="VTR92752.1"/>
    </source>
</evidence>
<protein>
    <submittedName>
        <fullName evidence="2">Similar to transcriptional regulator</fullName>
    </submittedName>
</protein>
<keyword evidence="3" id="KW-1185">Reference proteome</keyword>
<reference evidence="2 3" key="1">
    <citation type="submission" date="2019-05" db="EMBL/GenBank/DDBJ databases">
        <authorList>
            <consortium name="Science for Life Laboratories"/>
        </authorList>
    </citation>
    <scope>NUCLEOTIDE SEQUENCE [LARGE SCALE GENOMIC DNA]</scope>
    <source>
        <strain evidence="2">Soil9</strain>
    </source>
</reference>
<organism evidence="2 3">
    <name type="scientific">Gemmata massiliana</name>
    <dbReference type="NCBI Taxonomy" id="1210884"/>
    <lineage>
        <taxon>Bacteria</taxon>
        <taxon>Pseudomonadati</taxon>
        <taxon>Planctomycetota</taxon>
        <taxon>Planctomycetia</taxon>
        <taxon>Gemmatales</taxon>
        <taxon>Gemmataceae</taxon>
        <taxon>Gemmata</taxon>
    </lineage>
</organism>
<evidence type="ECO:0000256" key="1">
    <source>
        <dbReference type="SAM" id="MobiDB-lite"/>
    </source>
</evidence>
<dbReference type="KEGG" id="gms:SOIL9_49620"/>
<sequence>MSAPNGRAADSLRGATMLPPVAPAPGTKPKRTRATHGRFVEINGFIDYTLAGLTPSAVAVWLILWRDTKPNGLARTGQADLARRAGVTERAVRKALAELDMAKLVKVVRRGRAGTGPSTYRVRGVNPDRTEVTGTGVPAV</sequence>
<dbReference type="Proteomes" id="UP000464178">
    <property type="component" value="Chromosome"/>
</dbReference>
<dbReference type="RefSeq" id="WP_162667571.1">
    <property type="nucleotide sequence ID" value="NZ_LR593886.1"/>
</dbReference>
<accession>A0A6P2D001</accession>